<protein>
    <submittedName>
        <fullName evidence="2">Uncharacterized protein</fullName>
    </submittedName>
</protein>
<dbReference type="Proteomes" id="UP000887576">
    <property type="component" value="Unplaced"/>
</dbReference>
<name>A0AC34RD09_9BILA</name>
<sequence length="196" mass="23508">MTVRVVLPENYLPGYELYYYEYNGDVIKSLRPKSMPIMRKINLPKIMRFIEFDVEEVTLRNFSELPKGYEAFMTPNVTAASFEYCDIKMNTLLNLLPNIERLRLTPNLESDWEDLFDYKYPLNDVFIRTSKIKNWKKVSEFLKRQDKGFDGCIFGLNPLEEGKAMNYFKVIDFEKDPQQLNDNFIFWYPNYKLYCK</sequence>
<evidence type="ECO:0000313" key="2">
    <source>
        <dbReference type="WBParaSite" id="JU765_v2.g5858.t1"/>
    </source>
</evidence>
<evidence type="ECO:0000313" key="1">
    <source>
        <dbReference type="Proteomes" id="UP000887576"/>
    </source>
</evidence>
<reference evidence="2" key="1">
    <citation type="submission" date="2022-11" db="UniProtKB">
        <authorList>
            <consortium name="WormBaseParasite"/>
        </authorList>
    </citation>
    <scope>IDENTIFICATION</scope>
</reference>
<proteinExistence type="predicted"/>
<organism evidence="1 2">
    <name type="scientific">Panagrolaimus sp. JU765</name>
    <dbReference type="NCBI Taxonomy" id="591449"/>
    <lineage>
        <taxon>Eukaryota</taxon>
        <taxon>Metazoa</taxon>
        <taxon>Ecdysozoa</taxon>
        <taxon>Nematoda</taxon>
        <taxon>Chromadorea</taxon>
        <taxon>Rhabditida</taxon>
        <taxon>Tylenchina</taxon>
        <taxon>Panagrolaimomorpha</taxon>
        <taxon>Panagrolaimoidea</taxon>
        <taxon>Panagrolaimidae</taxon>
        <taxon>Panagrolaimus</taxon>
    </lineage>
</organism>
<dbReference type="WBParaSite" id="JU765_v2.g5858.t1">
    <property type="protein sequence ID" value="JU765_v2.g5858.t1"/>
    <property type="gene ID" value="JU765_v2.g5858"/>
</dbReference>
<accession>A0AC34RD09</accession>